<evidence type="ECO:0000313" key="2">
    <source>
        <dbReference type="Proteomes" id="UP000887565"/>
    </source>
</evidence>
<evidence type="ECO:0000256" key="1">
    <source>
        <dbReference type="SAM" id="SignalP"/>
    </source>
</evidence>
<dbReference type="Proteomes" id="UP000887565">
    <property type="component" value="Unplaced"/>
</dbReference>
<feature type="signal peptide" evidence="1">
    <location>
        <begin position="1"/>
        <end position="21"/>
    </location>
</feature>
<protein>
    <submittedName>
        <fullName evidence="3">Uncharacterized protein</fullName>
    </submittedName>
</protein>
<feature type="chain" id="PRO_5037756544" evidence="1">
    <location>
        <begin position="22"/>
        <end position="98"/>
    </location>
</feature>
<sequence>WARQAPSFFVVLVGQCQLLAGEVDDQAPAWVGFVKDVNLGGPCSGSRPEWGRLDGADVMVDSTQNLSKGVGDLSWQFPGSHWLLLGNHHQRLGSCRLC</sequence>
<accession>A0A915IG48</accession>
<keyword evidence="1" id="KW-0732">Signal</keyword>
<evidence type="ECO:0000313" key="3">
    <source>
        <dbReference type="WBParaSite" id="nRc.2.0.1.t13100-RA"/>
    </source>
</evidence>
<reference evidence="3" key="1">
    <citation type="submission" date="2022-11" db="UniProtKB">
        <authorList>
            <consortium name="WormBaseParasite"/>
        </authorList>
    </citation>
    <scope>IDENTIFICATION</scope>
</reference>
<proteinExistence type="predicted"/>
<keyword evidence="2" id="KW-1185">Reference proteome</keyword>
<organism evidence="2 3">
    <name type="scientific">Romanomermis culicivorax</name>
    <name type="common">Nematode worm</name>
    <dbReference type="NCBI Taxonomy" id="13658"/>
    <lineage>
        <taxon>Eukaryota</taxon>
        <taxon>Metazoa</taxon>
        <taxon>Ecdysozoa</taxon>
        <taxon>Nematoda</taxon>
        <taxon>Enoplea</taxon>
        <taxon>Dorylaimia</taxon>
        <taxon>Mermithida</taxon>
        <taxon>Mermithoidea</taxon>
        <taxon>Mermithidae</taxon>
        <taxon>Romanomermis</taxon>
    </lineage>
</organism>
<dbReference type="AlphaFoldDB" id="A0A915IG48"/>
<dbReference type="WBParaSite" id="nRc.2.0.1.t13100-RA">
    <property type="protein sequence ID" value="nRc.2.0.1.t13100-RA"/>
    <property type="gene ID" value="nRc.2.0.1.g13100"/>
</dbReference>
<name>A0A915IG48_ROMCU</name>